<reference evidence="1" key="2">
    <citation type="submission" date="2024-10" db="UniProtKB">
        <authorList>
            <consortium name="EnsemblProtists"/>
        </authorList>
    </citation>
    <scope>IDENTIFICATION</scope>
</reference>
<dbReference type="Proteomes" id="UP000013827">
    <property type="component" value="Unassembled WGS sequence"/>
</dbReference>
<dbReference type="KEGG" id="ehx:EMIHUDRAFT_311641"/>
<dbReference type="RefSeq" id="XP_005763598.1">
    <property type="nucleotide sequence ID" value="XM_005763541.1"/>
</dbReference>
<dbReference type="GeneID" id="17257294"/>
<dbReference type="AlphaFoldDB" id="A0A0D3IIT4"/>
<protein>
    <submittedName>
        <fullName evidence="1">Uncharacterized protein</fullName>
    </submittedName>
</protein>
<dbReference type="EnsemblProtists" id="EOD11169">
    <property type="protein sequence ID" value="EOD11169"/>
    <property type="gene ID" value="EMIHUDRAFT_311641"/>
</dbReference>
<evidence type="ECO:0000313" key="1">
    <source>
        <dbReference type="EnsemblProtists" id="EOD11169"/>
    </source>
</evidence>
<keyword evidence="2" id="KW-1185">Reference proteome</keyword>
<dbReference type="HOGENOM" id="CLU_1963728_0_0_1"/>
<reference evidence="2" key="1">
    <citation type="journal article" date="2013" name="Nature">
        <title>Pan genome of the phytoplankton Emiliania underpins its global distribution.</title>
        <authorList>
            <person name="Read B.A."/>
            <person name="Kegel J."/>
            <person name="Klute M.J."/>
            <person name="Kuo A."/>
            <person name="Lefebvre S.C."/>
            <person name="Maumus F."/>
            <person name="Mayer C."/>
            <person name="Miller J."/>
            <person name="Monier A."/>
            <person name="Salamov A."/>
            <person name="Young J."/>
            <person name="Aguilar M."/>
            <person name="Claverie J.M."/>
            <person name="Frickenhaus S."/>
            <person name="Gonzalez K."/>
            <person name="Herman E.K."/>
            <person name="Lin Y.C."/>
            <person name="Napier J."/>
            <person name="Ogata H."/>
            <person name="Sarno A.F."/>
            <person name="Shmutz J."/>
            <person name="Schroeder D."/>
            <person name="de Vargas C."/>
            <person name="Verret F."/>
            <person name="von Dassow P."/>
            <person name="Valentin K."/>
            <person name="Van de Peer Y."/>
            <person name="Wheeler G."/>
            <person name="Dacks J.B."/>
            <person name="Delwiche C.F."/>
            <person name="Dyhrman S.T."/>
            <person name="Glockner G."/>
            <person name="John U."/>
            <person name="Richards T."/>
            <person name="Worden A.Z."/>
            <person name="Zhang X."/>
            <person name="Grigoriev I.V."/>
            <person name="Allen A.E."/>
            <person name="Bidle K."/>
            <person name="Borodovsky M."/>
            <person name="Bowler C."/>
            <person name="Brownlee C."/>
            <person name="Cock J.M."/>
            <person name="Elias M."/>
            <person name="Gladyshev V.N."/>
            <person name="Groth M."/>
            <person name="Guda C."/>
            <person name="Hadaegh A."/>
            <person name="Iglesias-Rodriguez M.D."/>
            <person name="Jenkins J."/>
            <person name="Jones B.M."/>
            <person name="Lawson T."/>
            <person name="Leese F."/>
            <person name="Lindquist E."/>
            <person name="Lobanov A."/>
            <person name="Lomsadze A."/>
            <person name="Malik S.B."/>
            <person name="Marsh M.E."/>
            <person name="Mackinder L."/>
            <person name="Mock T."/>
            <person name="Mueller-Roeber B."/>
            <person name="Pagarete A."/>
            <person name="Parker M."/>
            <person name="Probert I."/>
            <person name="Quesneville H."/>
            <person name="Raines C."/>
            <person name="Rensing S.A."/>
            <person name="Riano-Pachon D.M."/>
            <person name="Richier S."/>
            <person name="Rokitta S."/>
            <person name="Shiraiwa Y."/>
            <person name="Soanes D.M."/>
            <person name="van der Giezen M."/>
            <person name="Wahlund T.M."/>
            <person name="Williams B."/>
            <person name="Wilson W."/>
            <person name="Wolfe G."/>
            <person name="Wurch L.L."/>
        </authorList>
    </citation>
    <scope>NUCLEOTIDE SEQUENCE</scope>
</reference>
<evidence type="ECO:0000313" key="2">
    <source>
        <dbReference type="Proteomes" id="UP000013827"/>
    </source>
</evidence>
<sequence>MLLLLLSATATVQRPIQRPKVSHVLLRASVNGEEPLRCAPCDVRILGATASPIIQRTAQVAAGQIIARYKEERCAFMQSVAGLAKRPASAASGSARDAAVELLLALTLNLPCWVLLGVVLSSWDVKML</sequence>
<dbReference type="PaxDb" id="2903-EOD11169"/>
<proteinExistence type="predicted"/>
<organism evidence="1 2">
    <name type="scientific">Emiliania huxleyi (strain CCMP1516)</name>
    <dbReference type="NCBI Taxonomy" id="280463"/>
    <lineage>
        <taxon>Eukaryota</taxon>
        <taxon>Haptista</taxon>
        <taxon>Haptophyta</taxon>
        <taxon>Prymnesiophyceae</taxon>
        <taxon>Isochrysidales</taxon>
        <taxon>Noelaerhabdaceae</taxon>
        <taxon>Emiliania</taxon>
    </lineage>
</organism>
<accession>A0A0D3IIT4</accession>
<name>A0A0D3IIT4_EMIH1</name>